<evidence type="ECO:0000256" key="3">
    <source>
        <dbReference type="ARBA" id="ARBA00022771"/>
    </source>
</evidence>
<dbReference type="InterPro" id="IPR006612">
    <property type="entry name" value="THAP_Znf"/>
</dbReference>
<keyword evidence="2" id="KW-0479">Metal-binding</keyword>
<keyword evidence="9" id="KW-1185">Reference proteome</keyword>
<comment type="cofactor">
    <cofactor evidence="1">
        <name>a divalent metal cation</name>
        <dbReference type="ChEBI" id="CHEBI:60240"/>
    </cofactor>
</comment>
<dbReference type="Pfam" id="PF05485">
    <property type="entry name" value="THAP"/>
    <property type="match status" value="1"/>
</dbReference>
<dbReference type="Pfam" id="PF13359">
    <property type="entry name" value="DDE_Tnp_4"/>
    <property type="match status" value="1"/>
</dbReference>
<gene>
    <name evidence="8" type="ORF">ALC60_01546</name>
</gene>
<dbReference type="Proteomes" id="UP000075809">
    <property type="component" value="Unassembled WGS sequence"/>
</dbReference>
<protein>
    <recommendedName>
        <fullName evidence="7">THAP-type domain-containing protein</fullName>
    </recommendedName>
</protein>
<dbReference type="SUPFAM" id="SSF57716">
    <property type="entry name" value="Glucocorticoid receptor-like (DNA-binding domain)"/>
    <property type="match status" value="1"/>
</dbReference>
<name>A0A151XGT8_9HYME</name>
<organism evidence="8 9">
    <name type="scientific">Mycetomoellerius zeteki</name>
    <dbReference type="NCBI Taxonomy" id="64791"/>
    <lineage>
        <taxon>Eukaryota</taxon>
        <taxon>Metazoa</taxon>
        <taxon>Ecdysozoa</taxon>
        <taxon>Arthropoda</taxon>
        <taxon>Hexapoda</taxon>
        <taxon>Insecta</taxon>
        <taxon>Pterygota</taxon>
        <taxon>Neoptera</taxon>
        <taxon>Endopterygota</taxon>
        <taxon>Hymenoptera</taxon>
        <taxon>Apocrita</taxon>
        <taxon>Aculeata</taxon>
        <taxon>Formicoidea</taxon>
        <taxon>Formicidae</taxon>
        <taxon>Myrmicinae</taxon>
        <taxon>Mycetomoellerius</taxon>
    </lineage>
</organism>
<dbReference type="PROSITE" id="PS50950">
    <property type="entry name" value="ZF_THAP"/>
    <property type="match status" value="1"/>
</dbReference>
<keyword evidence="3 6" id="KW-0863">Zinc-finger</keyword>
<evidence type="ECO:0000313" key="9">
    <source>
        <dbReference type="Proteomes" id="UP000075809"/>
    </source>
</evidence>
<evidence type="ECO:0000313" key="8">
    <source>
        <dbReference type="EMBL" id="KYQ59430.1"/>
    </source>
</evidence>
<evidence type="ECO:0000256" key="2">
    <source>
        <dbReference type="ARBA" id="ARBA00022723"/>
    </source>
</evidence>
<sequence>MENTGENAINRSYKWCFVPGCTNTSIKIPNKVFLTVPRDIKRRKMWMKMARRDDVANPPTSCLFCCEDHFNLQEDIENYCRFKIMGGRIQLKKNTIPHIFDCRKSRQHTSDTVYMKSGAAKRRRIQTLQEMEKEISKTTIMTDEITAGCSTQAMIDCSTSSSITWSDYKKCNTLKYLISSTPDEMINYISCGYGGRTSDAIIVENCGYLNEIPSGCEIMADRGFKHIEHLLTQKGCVLIRPPSIASSVKPSKAEVMHTKRIASLRIHIE</sequence>
<keyword evidence="4" id="KW-0862">Zinc</keyword>
<dbReference type="PANTHER" id="PTHR23080">
    <property type="entry name" value="THAP DOMAIN PROTEIN"/>
    <property type="match status" value="1"/>
</dbReference>
<keyword evidence="5 6" id="KW-0238">DNA-binding</keyword>
<dbReference type="SMART" id="SM00980">
    <property type="entry name" value="THAP"/>
    <property type="match status" value="1"/>
</dbReference>
<dbReference type="InterPro" id="IPR027806">
    <property type="entry name" value="HARBI1_dom"/>
</dbReference>
<feature type="domain" description="THAP-type" evidence="7">
    <location>
        <begin position="9"/>
        <end position="100"/>
    </location>
</feature>
<dbReference type="EMBL" id="KQ982171">
    <property type="protein sequence ID" value="KYQ59430.1"/>
    <property type="molecule type" value="Genomic_DNA"/>
</dbReference>
<evidence type="ECO:0000256" key="6">
    <source>
        <dbReference type="PROSITE-ProRule" id="PRU00309"/>
    </source>
</evidence>
<accession>A0A151XGT8</accession>
<dbReference type="GO" id="GO:0003677">
    <property type="term" value="F:DNA binding"/>
    <property type="evidence" value="ECO:0007669"/>
    <property type="project" value="UniProtKB-UniRule"/>
</dbReference>
<reference evidence="8 9" key="1">
    <citation type="submission" date="2015-09" db="EMBL/GenBank/DDBJ databases">
        <title>Trachymyrmex zeteki WGS genome.</title>
        <authorList>
            <person name="Nygaard S."/>
            <person name="Hu H."/>
            <person name="Boomsma J."/>
            <person name="Zhang G."/>
        </authorList>
    </citation>
    <scope>NUCLEOTIDE SEQUENCE [LARGE SCALE GENOMIC DNA]</scope>
    <source>
        <strain evidence="8">Tzet28-1</strain>
        <tissue evidence="8">Whole body</tissue>
    </source>
</reference>
<evidence type="ECO:0000256" key="1">
    <source>
        <dbReference type="ARBA" id="ARBA00001968"/>
    </source>
</evidence>
<evidence type="ECO:0000256" key="4">
    <source>
        <dbReference type="ARBA" id="ARBA00022833"/>
    </source>
</evidence>
<dbReference type="AlphaFoldDB" id="A0A151XGT8"/>
<dbReference type="GO" id="GO:0008270">
    <property type="term" value="F:zinc ion binding"/>
    <property type="evidence" value="ECO:0007669"/>
    <property type="project" value="UniProtKB-KW"/>
</dbReference>
<evidence type="ECO:0000259" key="7">
    <source>
        <dbReference type="PROSITE" id="PS50950"/>
    </source>
</evidence>
<proteinExistence type="predicted"/>
<evidence type="ECO:0000256" key="5">
    <source>
        <dbReference type="ARBA" id="ARBA00023125"/>
    </source>
</evidence>